<evidence type="ECO:0000313" key="6">
    <source>
        <dbReference type="Proteomes" id="UP001324287"/>
    </source>
</evidence>
<name>A0ABZ1BAM9_9ACTN</name>
<accession>A0ABZ1BAM9</accession>
<dbReference type="InterPro" id="IPR042099">
    <property type="entry name" value="ANL_N_sf"/>
</dbReference>
<feature type="compositionally biased region" description="Basic and acidic residues" evidence="3">
    <location>
        <begin position="188"/>
        <end position="198"/>
    </location>
</feature>
<feature type="compositionally biased region" description="Low complexity" evidence="3">
    <location>
        <begin position="221"/>
        <end position="266"/>
    </location>
</feature>
<comment type="similarity">
    <text evidence="1">Belongs to the ATP-dependent AMP-binding enzyme family.</text>
</comment>
<feature type="region of interest" description="Disordered" evidence="3">
    <location>
        <begin position="188"/>
        <end position="311"/>
    </location>
</feature>
<evidence type="ECO:0000256" key="2">
    <source>
        <dbReference type="ARBA" id="ARBA00022598"/>
    </source>
</evidence>
<protein>
    <submittedName>
        <fullName evidence="5">AMP-binding protein</fullName>
    </submittedName>
</protein>
<dbReference type="Gene3D" id="3.40.30.10">
    <property type="entry name" value="Glutaredoxin"/>
    <property type="match status" value="1"/>
</dbReference>
<gene>
    <name evidence="5" type="ORF">U6N30_25805</name>
</gene>
<evidence type="ECO:0000256" key="1">
    <source>
        <dbReference type="ARBA" id="ARBA00006432"/>
    </source>
</evidence>
<dbReference type="PANTHER" id="PTHR43201:SF5">
    <property type="entry name" value="MEDIUM-CHAIN ACYL-COA LIGASE ACSF2, MITOCHONDRIAL"/>
    <property type="match status" value="1"/>
</dbReference>
<feature type="region of interest" description="Disordered" evidence="3">
    <location>
        <begin position="357"/>
        <end position="376"/>
    </location>
</feature>
<dbReference type="Gene3D" id="3.40.50.12780">
    <property type="entry name" value="N-terminal domain of ligase-like"/>
    <property type="match status" value="1"/>
</dbReference>
<dbReference type="SUPFAM" id="SSF56801">
    <property type="entry name" value="Acetyl-CoA synthetase-like"/>
    <property type="match status" value="2"/>
</dbReference>
<dbReference type="InterPro" id="IPR036249">
    <property type="entry name" value="Thioredoxin-like_sf"/>
</dbReference>
<dbReference type="InterPro" id="IPR000873">
    <property type="entry name" value="AMP-dep_synth/lig_dom"/>
</dbReference>
<proteinExistence type="inferred from homology"/>
<sequence length="457" mass="48580">MAYTSGTTGRPRGAILTAAALRANQEQCLAMTPPPVREDDRVLLVLPLFHVYGLNAGFGLVAATGACAVLQETFDPRASLALMAEEHVTAVPGAPPMYQAWLALADALGSDAELRRGFAAMRMASSGAAPLPEEVWTAMRDRAAVTLWEGYGLTEAAPVVASTLATGRAKPNCMGGALPGVELELRDTATSDDDGRVDDAEDDEQLEGPGRSGSAGPTCSPATGPRAPTARTPTGGWVRGPRLPGRGRRPAPGGPAQRPRPGQRLQRLPRRGGARAGHPSGGRGERRHRRPRPDHGSCGPRRRRRPAGERLTFEELRSHASESLARYKVPTSVHFLSALPHSLTGKVSRARLRELGLTGDGTGRTSSRRPGRSPMPDTAARLQLLTRAGCHLCEVAAETVTRIGAEAGLVPEAVDVDADPDLRAEYGDRVPVVLLDGREHSYFTVDVVRLRRDLGIA</sequence>
<dbReference type="PROSITE" id="PS00455">
    <property type="entry name" value="AMP_BINDING"/>
    <property type="match status" value="1"/>
</dbReference>
<dbReference type="Pfam" id="PF05768">
    <property type="entry name" value="Glrx-like"/>
    <property type="match status" value="1"/>
</dbReference>
<dbReference type="InterPro" id="IPR008554">
    <property type="entry name" value="Glutaredoxin-like"/>
</dbReference>
<reference evidence="5 6" key="1">
    <citation type="submission" date="2023-12" db="EMBL/GenBank/DDBJ databases">
        <title>Blastococcus brunescens sp. nov., an actonobacterium isolated from sandstone collected in sahara desert.</title>
        <authorList>
            <person name="Gtari M."/>
            <person name="Ghodhbane F."/>
        </authorList>
    </citation>
    <scope>NUCLEOTIDE SEQUENCE [LARGE SCALE GENOMIC DNA]</scope>
    <source>
        <strain evidence="5 6">BMG 8361</strain>
    </source>
</reference>
<dbReference type="Pfam" id="PF00501">
    <property type="entry name" value="AMP-binding"/>
    <property type="match status" value="1"/>
</dbReference>
<dbReference type="Gene3D" id="3.30.300.30">
    <property type="match status" value="1"/>
</dbReference>
<evidence type="ECO:0000256" key="3">
    <source>
        <dbReference type="SAM" id="MobiDB-lite"/>
    </source>
</evidence>
<dbReference type="PANTHER" id="PTHR43201">
    <property type="entry name" value="ACYL-COA SYNTHETASE"/>
    <property type="match status" value="1"/>
</dbReference>
<feature type="domain" description="AMP-dependent synthetase/ligase" evidence="4">
    <location>
        <begin position="2"/>
        <end position="190"/>
    </location>
</feature>
<keyword evidence="2" id="KW-0436">Ligase</keyword>
<keyword evidence="6" id="KW-1185">Reference proteome</keyword>
<dbReference type="EMBL" id="CP141261">
    <property type="protein sequence ID" value="WRL67163.1"/>
    <property type="molecule type" value="Genomic_DNA"/>
</dbReference>
<evidence type="ECO:0000313" key="5">
    <source>
        <dbReference type="EMBL" id="WRL67163.1"/>
    </source>
</evidence>
<evidence type="ECO:0000259" key="4">
    <source>
        <dbReference type="Pfam" id="PF00501"/>
    </source>
</evidence>
<dbReference type="InterPro" id="IPR045851">
    <property type="entry name" value="AMP-bd_C_sf"/>
</dbReference>
<dbReference type="InterPro" id="IPR020845">
    <property type="entry name" value="AMP-binding_CS"/>
</dbReference>
<dbReference type="SUPFAM" id="SSF52833">
    <property type="entry name" value="Thioredoxin-like"/>
    <property type="match status" value="1"/>
</dbReference>
<organism evidence="5 6">
    <name type="scientific">Blastococcus brunescens</name>
    <dbReference type="NCBI Taxonomy" id="1564165"/>
    <lineage>
        <taxon>Bacteria</taxon>
        <taxon>Bacillati</taxon>
        <taxon>Actinomycetota</taxon>
        <taxon>Actinomycetes</taxon>
        <taxon>Geodermatophilales</taxon>
        <taxon>Geodermatophilaceae</taxon>
        <taxon>Blastococcus</taxon>
    </lineage>
</organism>
<dbReference type="Proteomes" id="UP001324287">
    <property type="component" value="Chromosome"/>
</dbReference>